<feature type="compositionally biased region" description="Basic residues" evidence="1">
    <location>
        <begin position="257"/>
        <end position="267"/>
    </location>
</feature>
<protein>
    <submittedName>
        <fullName evidence="3">Uncharacterized protein</fullName>
    </submittedName>
</protein>
<feature type="region of interest" description="Disordered" evidence="1">
    <location>
        <begin position="1"/>
        <end position="267"/>
    </location>
</feature>
<feature type="compositionally biased region" description="Basic and acidic residues" evidence="1">
    <location>
        <begin position="295"/>
        <end position="306"/>
    </location>
</feature>
<reference evidence="3" key="2">
    <citation type="submission" date="2002-05" db="EMBL/GenBank/DDBJ databases">
        <title>Oryza sativa nipponbare(GA3) genomic DNA, chromosome 8, BAC clone:OSJNBb0011H15.</title>
        <authorList>
            <person name="Sasaki T."/>
            <person name="Matsumoto T."/>
            <person name="Katayose Y."/>
        </authorList>
    </citation>
    <scope>NUCLEOTIDE SEQUENCE</scope>
</reference>
<feature type="compositionally biased region" description="Basic and acidic residues" evidence="1">
    <location>
        <begin position="49"/>
        <end position="61"/>
    </location>
</feature>
<reference evidence="2" key="1">
    <citation type="submission" date="2001-07" db="EMBL/GenBank/DDBJ databases">
        <title>Oryza sativa nipponbare(GA3) genomic DNA, chromosome 8, BAC clone:OJ1479_B11.</title>
        <authorList>
            <person name="Sasaki T."/>
            <person name="Matsumoto T."/>
            <person name="Yamamoto K."/>
        </authorList>
    </citation>
    <scope>NUCLEOTIDE SEQUENCE</scope>
</reference>
<dbReference type="AlphaFoldDB" id="Q6Z3H9"/>
<feature type="compositionally biased region" description="Basic and acidic residues" evidence="1">
    <location>
        <begin position="106"/>
        <end position="117"/>
    </location>
</feature>
<feature type="compositionally biased region" description="Basic and acidic residues" evidence="1">
    <location>
        <begin position="72"/>
        <end position="85"/>
    </location>
</feature>
<reference evidence="4" key="3">
    <citation type="journal article" date="2005" name="Nature">
        <title>The map-based sequence of the rice genome.</title>
        <authorList>
            <consortium name="International rice genome sequencing project (IRGSP)"/>
            <person name="Matsumoto T."/>
            <person name="Wu J."/>
            <person name="Kanamori H."/>
            <person name="Katayose Y."/>
            <person name="Fujisawa M."/>
            <person name="Namiki N."/>
            <person name="Mizuno H."/>
            <person name="Yamamoto K."/>
            <person name="Antonio B.A."/>
            <person name="Baba T."/>
            <person name="Sakata K."/>
            <person name="Nagamura Y."/>
            <person name="Aoki H."/>
            <person name="Arikawa K."/>
            <person name="Arita K."/>
            <person name="Bito T."/>
            <person name="Chiden Y."/>
            <person name="Fujitsuka N."/>
            <person name="Fukunaka R."/>
            <person name="Hamada M."/>
            <person name="Harada C."/>
            <person name="Hayashi A."/>
            <person name="Hijishita S."/>
            <person name="Honda M."/>
            <person name="Hosokawa S."/>
            <person name="Ichikawa Y."/>
            <person name="Idonuma A."/>
            <person name="Iijima M."/>
            <person name="Ikeda M."/>
            <person name="Ikeno M."/>
            <person name="Ito K."/>
            <person name="Ito S."/>
            <person name="Ito T."/>
            <person name="Ito Y."/>
            <person name="Ito Y."/>
            <person name="Iwabuchi A."/>
            <person name="Kamiya K."/>
            <person name="Karasawa W."/>
            <person name="Kurita K."/>
            <person name="Katagiri S."/>
            <person name="Kikuta A."/>
            <person name="Kobayashi H."/>
            <person name="Kobayashi N."/>
            <person name="Machita K."/>
            <person name="Maehara T."/>
            <person name="Masukawa M."/>
            <person name="Mizubayashi T."/>
            <person name="Mukai Y."/>
            <person name="Nagasaki H."/>
            <person name="Nagata Y."/>
            <person name="Naito S."/>
            <person name="Nakashima M."/>
            <person name="Nakama Y."/>
            <person name="Nakamichi Y."/>
            <person name="Nakamura M."/>
            <person name="Meguro A."/>
            <person name="Negishi M."/>
            <person name="Ohta I."/>
            <person name="Ohta T."/>
            <person name="Okamoto M."/>
            <person name="Ono N."/>
            <person name="Saji S."/>
            <person name="Sakaguchi M."/>
            <person name="Sakai K."/>
            <person name="Shibata M."/>
            <person name="Shimokawa T."/>
            <person name="Song J."/>
            <person name="Takazaki Y."/>
            <person name="Terasawa K."/>
            <person name="Tsugane M."/>
            <person name="Tsuji K."/>
            <person name="Ueda S."/>
            <person name="Waki K."/>
            <person name="Yamagata H."/>
            <person name="Yamamoto M."/>
            <person name="Yamamoto S."/>
            <person name="Yamane H."/>
            <person name="Yoshiki S."/>
            <person name="Yoshihara R."/>
            <person name="Yukawa K."/>
            <person name="Zhong H."/>
            <person name="Yano M."/>
            <person name="Yuan Q."/>
            <person name="Ouyang S."/>
            <person name="Liu J."/>
            <person name="Jones K.M."/>
            <person name="Gansberger K."/>
            <person name="Moffat K."/>
            <person name="Hill J."/>
            <person name="Bera J."/>
            <person name="Fadrosh D."/>
            <person name="Jin S."/>
            <person name="Johri S."/>
            <person name="Kim M."/>
            <person name="Overton L."/>
            <person name="Reardon M."/>
            <person name="Tsitrin T."/>
            <person name="Vuong H."/>
            <person name="Weaver B."/>
            <person name="Ciecko A."/>
            <person name="Tallon L."/>
            <person name="Jackson J."/>
            <person name="Pai G."/>
            <person name="Aken S.V."/>
            <person name="Utterback T."/>
            <person name="Reidmuller S."/>
            <person name="Feldblyum T."/>
            <person name="Hsiao J."/>
            <person name="Zismann V."/>
            <person name="Iobst S."/>
            <person name="de Vazeille A.R."/>
            <person name="Buell C.R."/>
            <person name="Ying K."/>
            <person name="Li Y."/>
            <person name="Lu T."/>
            <person name="Huang Y."/>
            <person name="Zhao Q."/>
            <person name="Feng Q."/>
            <person name="Zhang L."/>
            <person name="Zhu J."/>
            <person name="Weng Q."/>
            <person name="Mu J."/>
            <person name="Lu Y."/>
            <person name="Fan D."/>
            <person name="Liu Y."/>
            <person name="Guan J."/>
            <person name="Zhang Y."/>
            <person name="Yu S."/>
            <person name="Liu X."/>
            <person name="Zhang Y."/>
            <person name="Hong G."/>
            <person name="Han B."/>
            <person name="Choisne N."/>
            <person name="Demange N."/>
            <person name="Orjeda G."/>
            <person name="Samain S."/>
            <person name="Cattolico L."/>
            <person name="Pelletier E."/>
            <person name="Couloux A."/>
            <person name="Segurens B."/>
            <person name="Wincker P."/>
            <person name="D'Hont A."/>
            <person name="Scarpelli C."/>
            <person name="Weissenbach J."/>
            <person name="Salanoubat M."/>
            <person name="Quetier F."/>
            <person name="Yu Y."/>
            <person name="Kim H.R."/>
            <person name="Rambo T."/>
            <person name="Currie J."/>
            <person name="Collura K."/>
            <person name="Luo M."/>
            <person name="Yang T."/>
            <person name="Ammiraju J.S.S."/>
            <person name="Engler F."/>
            <person name="Soderlund C."/>
            <person name="Wing R.A."/>
            <person name="Palmer L.E."/>
            <person name="de la Bastide M."/>
            <person name="Spiegel L."/>
            <person name="Nascimento L."/>
            <person name="Zutavern T."/>
            <person name="O'Shaughnessy A."/>
            <person name="Dike S."/>
            <person name="Dedhia N."/>
            <person name="Preston R."/>
            <person name="Balija V."/>
            <person name="McCombie W.R."/>
            <person name="Chow T."/>
            <person name="Chen H."/>
            <person name="Chung M."/>
            <person name="Chen C."/>
            <person name="Shaw J."/>
            <person name="Wu H."/>
            <person name="Hsiao K."/>
            <person name="Chao Y."/>
            <person name="Chu M."/>
            <person name="Cheng C."/>
            <person name="Hour A."/>
            <person name="Lee P."/>
            <person name="Lin S."/>
            <person name="Lin Y."/>
            <person name="Liou J."/>
            <person name="Liu S."/>
            <person name="Hsing Y."/>
            <person name="Raghuvanshi S."/>
            <person name="Mohanty A."/>
            <person name="Bharti A.K."/>
            <person name="Gaur A."/>
            <person name="Gupta V."/>
            <person name="Kumar D."/>
            <person name="Ravi V."/>
            <person name="Vij S."/>
            <person name="Kapur A."/>
            <person name="Khurana P."/>
            <person name="Khurana P."/>
            <person name="Khurana J.P."/>
            <person name="Tyagi A.K."/>
            <person name="Gaikwad K."/>
            <person name="Singh A."/>
            <person name="Dalal V."/>
            <person name="Srivastava S."/>
            <person name="Dixit A."/>
            <person name="Pal A.K."/>
            <person name="Ghazi I.A."/>
            <person name="Yadav M."/>
            <person name="Pandit A."/>
            <person name="Bhargava A."/>
            <person name="Sureshbabu K."/>
            <person name="Batra K."/>
            <person name="Sharma T.R."/>
            <person name="Mohapatra T."/>
            <person name="Singh N.K."/>
            <person name="Messing J."/>
            <person name="Nelson A.B."/>
            <person name="Fuks G."/>
            <person name="Kavchok S."/>
            <person name="Keizer G."/>
            <person name="Linton E."/>
            <person name="Llaca V."/>
            <person name="Song R."/>
            <person name="Tanyolac B."/>
            <person name="Young S."/>
            <person name="Ho-Il K."/>
            <person name="Hahn J.H."/>
            <person name="Sangsakoo G."/>
            <person name="Vanavichit A."/>
            <person name="de Mattos Luiz.A.T."/>
            <person name="Zimmer P.D."/>
            <person name="Malone G."/>
            <person name="Dellagostin O."/>
            <person name="de Oliveira A.C."/>
            <person name="Bevan M."/>
            <person name="Bancroft I."/>
            <person name="Minx P."/>
            <person name="Cordum H."/>
            <person name="Wilson R."/>
            <person name="Cheng Z."/>
            <person name="Jin W."/>
            <person name="Jiang J."/>
            <person name="Leong S.A."/>
            <person name="Iwama H."/>
            <person name="Gojobori T."/>
            <person name="Itoh T."/>
            <person name="Niimura Y."/>
            <person name="Fujii Y."/>
            <person name="Habara T."/>
            <person name="Sakai H."/>
            <person name="Sato Y."/>
            <person name="Wilson G."/>
            <person name="Kumar K."/>
            <person name="McCouch S."/>
            <person name="Juretic N."/>
            <person name="Hoen D."/>
            <person name="Wright S."/>
            <person name="Bruskiewich R."/>
            <person name="Bureau T."/>
            <person name="Miyao A."/>
            <person name="Hirochika H."/>
            <person name="Nishikawa T."/>
            <person name="Kadowaki K."/>
            <person name="Sugiura M."/>
            <person name="Burr B."/>
            <person name="Sasaki T."/>
        </authorList>
    </citation>
    <scope>NUCLEOTIDE SEQUENCE [LARGE SCALE GENOMIC DNA]</scope>
    <source>
        <strain evidence="4">cv. Nipponbare</strain>
    </source>
</reference>
<feature type="compositionally biased region" description="Basic residues" evidence="1">
    <location>
        <begin position="86"/>
        <end position="105"/>
    </location>
</feature>
<name>Q6Z3H9_ORYSJ</name>
<organism evidence="3 4">
    <name type="scientific">Oryza sativa subsp. japonica</name>
    <name type="common">Rice</name>
    <dbReference type="NCBI Taxonomy" id="39947"/>
    <lineage>
        <taxon>Eukaryota</taxon>
        <taxon>Viridiplantae</taxon>
        <taxon>Streptophyta</taxon>
        <taxon>Embryophyta</taxon>
        <taxon>Tracheophyta</taxon>
        <taxon>Spermatophyta</taxon>
        <taxon>Magnoliopsida</taxon>
        <taxon>Liliopsida</taxon>
        <taxon>Poales</taxon>
        <taxon>Poaceae</taxon>
        <taxon>BOP clade</taxon>
        <taxon>Oryzoideae</taxon>
        <taxon>Oryzeae</taxon>
        <taxon>Oryzinae</taxon>
        <taxon>Oryza</taxon>
        <taxon>Oryza sativa</taxon>
    </lineage>
</organism>
<dbReference type="EMBL" id="AP003912">
    <property type="protein sequence ID" value="BAD08968.1"/>
    <property type="molecule type" value="Genomic_DNA"/>
</dbReference>
<dbReference type="EMBL" id="AP005251">
    <property type="protein sequence ID" value="BAD10198.1"/>
    <property type="molecule type" value="Genomic_DNA"/>
</dbReference>
<dbReference type="Proteomes" id="UP000000763">
    <property type="component" value="Chromosome 8"/>
</dbReference>
<evidence type="ECO:0000313" key="4">
    <source>
        <dbReference type="Proteomes" id="UP000000763"/>
    </source>
</evidence>
<evidence type="ECO:0000313" key="2">
    <source>
        <dbReference type="EMBL" id="BAD08968.1"/>
    </source>
</evidence>
<reference evidence="4" key="4">
    <citation type="journal article" date="2008" name="Nucleic Acids Res.">
        <title>The rice annotation project database (RAP-DB): 2008 update.</title>
        <authorList>
            <consortium name="The rice annotation project (RAP)"/>
        </authorList>
    </citation>
    <scope>GENOME REANNOTATION</scope>
    <source>
        <strain evidence="4">cv. Nipponbare</strain>
    </source>
</reference>
<evidence type="ECO:0000313" key="3">
    <source>
        <dbReference type="EMBL" id="BAD10198.1"/>
    </source>
</evidence>
<proteinExistence type="predicted"/>
<feature type="compositionally biased region" description="Basic and acidic residues" evidence="1">
    <location>
        <begin position="180"/>
        <end position="206"/>
    </location>
</feature>
<evidence type="ECO:0000256" key="1">
    <source>
        <dbReference type="SAM" id="MobiDB-lite"/>
    </source>
</evidence>
<sequence>MSDANRRTAARWIGGLAPEERGGQGESIQRSGLAGGRTTAADGGGQSRRHADVAARGKSEGRAVSGSAVVEKGLRRAHGDAGPEGHRRRTGGGAKRWRKGRHGARARGEAGGHEATRGRSRGSPRAWWQEGLTRGEPTAADFDGDRRRRAKGENFTGATGVRFVEVGASTRGRELIPPVERARATPREAGDGERRPGQSKGARRDVTNGGGRGAACDKGKGVQWGAHRREKRCRRRGWSRGEAVASAGWRGTERARPGKKRWRGARMGRRGAPCRLLVLASSPTRTTAEEGENDDERRDGSGVMEERKREVWEGVWVL</sequence>
<gene>
    <name evidence="2" type="ORF">OJ1479_B11.29</name>
    <name evidence="3" type="ORF">OSJNBb0011H15.5</name>
</gene>
<feature type="region of interest" description="Disordered" evidence="1">
    <location>
        <begin position="281"/>
        <end position="306"/>
    </location>
</feature>
<accession>Q6Z3H9</accession>
<feature type="compositionally biased region" description="Basic residues" evidence="1">
    <location>
        <begin position="226"/>
        <end position="238"/>
    </location>
</feature>